<comment type="caution">
    <text evidence="3">The sequence shown here is derived from an EMBL/GenBank/DDBJ whole genome shotgun (WGS) entry which is preliminary data.</text>
</comment>
<evidence type="ECO:0000259" key="2">
    <source>
        <dbReference type="PROSITE" id="PS50090"/>
    </source>
</evidence>
<accession>A0A9P6MPI1</accession>
<feature type="region of interest" description="Disordered" evidence="1">
    <location>
        <begin position="244"/>
        <end position="308"/>
    </location>
</feature>
<dbReference type="AlphaFoldDB" id="A0A9P6MPI1"/>
<proteinExistence type="predicted"/>
<evidence type="ECO:0000313" key="4">
    <source>
        <dbReference type="Proteomes" id="UP000703661"/>
    </source>
</evidence>
<keyword evidence="4" id="KW-1185">Reference proteome</keyword>
<evidence type="ECO:0000256" key="1">
    <source>
        <dbReference type="SAM" id="MobiDB-lite"/>
    </source>
</evidence>
<dbReference type="EMBL" id="JAAAID010001776">
    <property type="protein sequence ID" value="KAG0008819.1"/>
    <property type="molecule type" value="Genomic_DNA"/>
</dbReference>
<feature type="region of interest" description="Disordered" evidence="1">
    <location>
        <begin position="129"/>
        <end position="152"/>
    </location>
</feature>
<evidence type="ECO:0000313" key="3">
    <source>
        <dbReference type="EMBL" id="KAG0008819.1"/>
    </source>
</evidence>
<dbReference type="InterPro" id="IPR001005">
    <property type="entry name" value="SANT/Myb"/>
</dbReference>
<dbReference type="InterPro" id="IPR009057">
    <property type="entry name" value="Homeodomain-like_sf"/>
</dbReference>
<dbReference type="Gene3D" id="1.10.10.60">
    <property type="entry name" value="Homeodomain-like"/>
    <property type="match status" value="1"/>
</dbReference>
<name>A0A9P6MPI1_9FUNG</name>
<feature type="domain" description="Myb-like" evidence="2">
    <location>
        <begin position="317"/>
        <end position="363"/>
    </location>
</feature>
<dbReference type="Proteomes" id="UP000703661">
    <property type="component" value="Unassembled WGS sequence"/>
</dbReference>
<sequence length="451" mass="51240">MPGSWTQGPSSLHPSGRDQCSDLTVNGEGERSTIFSNISSFRDTLPKALPPRVAKENLERLRQRLQRRRARARETILVDLHQGVRSVEAEVHRQVEMVFSRLKEAPASKYAFALTNSFLAQIPATLSQSISGSGPTDVETSVAAERKRNEDRITTERLSKEFDSIALTSHSERSPQSRMIEISDEESRVSISRLGASEVLSASMHTSYSTACSQVLSAALPSFIPSMVAPLVCVFAYPGPLSAANPQAEHTDDRTGPKHHHHQQQQQQQQQQPSKELNLPWGSPGRSPFPSTTVDDRRQDPKRQIPDPGILILDSRSWTQAEQEALYLAATRFHLSGQWSKIREMMNLHRTDEEIEVEYTRLYGHREDKDTDNDEDEDDLQVGAMDEDADDEAEIEINAVFMKFGGQRRQHQYHHTPRLRCDGREKEPIRLFRRELMIDKRFTLEEIPTRL</sequence>
<dbReference type="PROSITE" id="PS50090">
    <property type="entry name" value="MYB_LIKE"/>
    <property type="match status" value="1"/>
</dbReference>
<feature type="compositionally biased region" description="Basic and acidic residues" evidence="1">
    <location>
        <begin position="294"/>
        <end position="305"/>
    </location>
</feature>
<reference evidence="3" key="1">
    <citation type="journal article" date="2020" name="Fungal Divers.">
        <title>Resolving the Mortierellaceae phylogeny through synthesis of multi-gene phylogenetics and phylogenomics.</title>
        <authorList>
            <person name="Vandepol N."/>
            <person name="Liber J."/>
            <person name="Desiro A."/>
            <person name="Na H."/>
            <person name="Kennedy M."/>
            <person name="Barry K."/>
            <person name="Grigoriev I.V."/>
            <person name="Miller A.N."/>
            <person name="O'Donnell K."/>
            <person name="Stajich J.E."/>
            <person name="Bonito G."/>
        </authorList>
    </citation>
    <scope>NUCLEOTIDE SEQUENCE</scope>
    <source>
        <strain evidence="3">NRRL 2769</strain>
    </source>
</reference>
<gene>
    <name evidence="3" type="ORF">BGZ80_003017</name>
</gene>
<dbReference type="CDD" id="cd00167">
    <property type="entry name" value="SANT"/>
    <property type="match status" value="1"/>
</dbReference>
<organism evidence="3 4">
    <name type="scientific">Entomortierella chlamydospora</name>
    <dbReference type="NCBI Taxonomy" id="101097"/>
    <lineage>
        <taxon>Eukaryota</taxon>
        <taxon>Fungi</taxon>
        <taxon>Fungi incertae sedis</taxon>
        <taxon>Mucoromycota</taxon>
        <taxon>Mortierellomycotina</taxon>
        <taxon>Mortierellomycetes</taxon>
        <taxon>Mortierellales</taxon>
        <taxon>Mortierellaceae</taxon>
        <taxon>Entomortierella</taxon>
    </lineage>
</organism>
<dbReference type="SUPFAM" id="SSF46689">
    <property type="entry name" value="Homeodomain-like"/>
    <property type="match status" value="1"/>
</dbReference>
<protein>
    <recommendedName>
        <fullName evidence="2">Myb-like domain-containing protein</fullName>
    </recommendedName>
</protein>